<reference evidence="3" key="2">
    <citation type="journal article" date="2021" name="PeerJ">
        <title>Extensive microbial diversity within the chicken gut microbiome revealed by metagenomics and culture.</title>
        <authorList>
            <person name="Gilroy R."/>
            <person name="Ravi A."/>
            <person name="Getino M."/>
            <person name="Pursley I."/>
            <person name="Horton D.L."/>
            <person name="Alikhan N.F."/>
            <person name="Baker D."/>
            <person name="Gharbi K."/>
            <person name="Hall N."/>
            <person name="Watson M."/>
            <person name="Adriaenssens E.M."/>
            <person name="Foster-Nyarko E."/>
            <person name="Jarju S."/>
            <person name="Secka A."/>
            <person name="Antonio M."/>
            <person name="Oren A."/>
            <person name="Chaudhuri R.R."/>
            <person name="La Ragione R."/>
            <person name="Hildebrand F."/>
            <person name="Pallen M.J."/>
        </authorList>
    </citation>
    <scope>NUCLEOTIDE SEQUENCE</scope>
    <source>
        <strain evidence="3">11300</strain>
    </source>
</reference>
<dbReference type="InterPro" id="IPR038987">
    <property type="entry name" value="MoeA-like"/>
</dbReference>
<dbReference type="PANTHER" id="PTHR10192">
    <property type="entry name" value="MOLYBDOPTERIN BIOSYNTHESIS PROTEIN"/>
    <property type="match status" value="1"/>
</dbReference>
<protein>
    <recommendedName>
        <fullName evidence="1">Molybdopterin molybdenumtransferase</fullName>
        <ecNumber evidence="1">2.10.1.1</ecNumber>
    </recommendedName>
</protein>
<organism evidence="3 4">
    <name type="scientific">Candidatus Fimisoma avicola</name>
    <dbReference type="NCBI Taxonomy" id="2840826"/>
    <lineage>
        <taxon>Bacteria</taxon>
        <taxon>Bacillati</taxon>
        <taxon>Bacillota</taxon>
        <taxon>Clostridia</taxon>
        <taxon>Eubacteriales</taxon>
        <taxon>Candidatus Fimisoma</taxon>
    </lineage>
</organism>
<comment type="catalytic activity">
    <reaction evidence="1">
        <text>adenylyl-molybdopterin + molybdate = Mo-molybdopterin + AMP + H(+)</text>
        <dbReference type="Rhea" id="RHEA:35047"/>
        <dbReference type="ChEBI" id="CHEBI:15378"/>
        <dbReference type="ChEBI" id="CHEBI:36264"/>
        <dbReference type="ChEBI" id="CHEBI:62727"/>
        <dbReference type="ChEBI" id="CHEBI:71302"/>
        <dbReference type="ChEBI" id="CHEBI:456215"/>
    </reaction>
</comment>
<evidence type="ECO:0000313" key="4">
    <source>
        <dbReference type="Proteomes" id="UP000824091"/>
    </source>
</evidence>
<dbReference type="EC" id="2.10.1.1" evidence="1"/>
<evidence type="ECO:0000256" key="1">
    <source>
        <dbReference type="RuleBase" id="RU365090"/>
    </source>
</evidence>
<dbReference type="SUPFAM" id="SSF53218">
    <property type="entry name" value="Molybdenum cofactor biosynthesis proteins"/>
    <property type="match status" value="1"/>
</dbReference>
<keyword evidence="1" id="KW-0479">Metal-binding</keyword>
<dbReference type="InterPro" id="IPR001453">
    <property type="entry name" value="MoaB/Mog_dom"/>
</dbReference>
<dbReference type="PANTHER" id="PTHR10192:SF28">
    <property type="entry name" value="MOLYBDOPTERIN MOLYBDENUMTRANSFERASE"/>
    <property type="match status" value="1"/>
</dbReference>
<dbReference type="CDD" id="cd03522">
    <property type="entry name" value="MoeA_like"/>
    <property type="match status" value="1"/>
</dbReference>
<dbReference type="Gene3D" id="3.40.980.10">
    <property type="entry name" value="MoaB/Mog-like domain"/>
    <property type="match status" value="1"/>
</dbReference>
<feature type="domain" description="MoaB/Mog" evidence="2">
    <location>
        <begin position="177"/>
        <end position="333"/>
    </location>
</feature>
<evidence type="ECO:0000259" key="2">
    <source>
        <dbReference type="SMART" id="SM00852"/>
    </source>
</evidence>
<dbReference type="GO" id="GO:0006777">
    <property type="term" value="P:Mo-molybdopterin cofactor biosynthetic process"/>
    <property type="evidence" value="ECO:0007669"/>
    <property type="project" value="UniProtKB-UniRule"/>
</dbReference>
<dbReference type="InterPro" id="IPR036425">
    <property type="entry name" value="MoaB/Mog-like_dom_sf"/>
</dbReference>
<keyword evidence="1" id="KW-0501">Molybdenum cofactor biosynthesis</keyword>
<sequence length="364" mass="38943">MKYIKTEEAAGHVLCHDITQIIPGRFKGTAFRKGHIVTAEDIPVLLSLGKENLYVWERKEGILHEDEAAYLLADLCLGDGLVISGQPREGKIEIKAAADGLLKVDDKKLRAVNGLGEMMIATRHGNFPVKKGQTAGAMRVIPLVIEEEKMKQARQVCRDLGGGPILKLMPMGKPRTAVVVTGSEVAKGRIEDAFGPAVEAKLKEYDVPVMSRQIVSDDMESIIRAIRKAADDGAEMILCTGGMSVDPDDRTPGAIKSLGAEIVTYGAPVLPGAMFLLAYYNADGDRGRHGGHAVADVSPADGAARTIPVMGLPGCVMYSRRTIFDLILPRVLAGDNIDDIAGYGQGGLCLNCETCVFPDCGFGK</sequence>
<dbReference type="SMART" id="SM00852">
    <property type="entry name" value="MoCF_biosynth"/>
    <property type="match status" value="1"/>
</dbReference>
<reference evidence="3" key="1">
    <citation type="submission" date="2020-10" db="EMBL/GenBank/DDBJ databases">
        <authorList>
            <person name="Gilroy R."/>
        </authorList>
    </citation>
    <scope>NUCLEOTIDE SEQUENCE</scope>
    <source>
        <strain evidence="3">11300</strain>
    </source>
</reference>
<accession>A0A9D1I5M6</accession>
<dbReference type="GO" id="GO:0061599">
    <property type="term" value="F:molybdopterin molybdotransferase activity"/>
    <property type="evidence" value="ECO:0007669"/>
    <property type="project" value="UniProtKB-UniRule"/>
</dbReference>
<name>A0A9D1I5M6_9FIRM</name>
<keyword evidence="1" id="KW-0808">Transferase</keyword>
<comment type="function">
    <text evidence="1">Catalyzes the insertion of molybdate into adenylated molybdopterin with the concomitant release of AMP.</text>
</comment>
<keyword evidence="1" id="KW-0500">Molybdenum</keyword>
<dbReference type="Pfam" id="PF00994">
    <property type="entry name" value="MoCF_biosynth"/>
    <property type="match status" value="1"/>
</dbReference>
<gene>
    <name evidence="3" type="ORF">IAD16_09585</name>
</gene>
<dbReference type="EMBL" id="DVMO01000150">
    <property type="protein sequence ID" value="HIU28609.1"/>
    <property type="molecule type" value="Genomic_DNA"/>
</dbReference>
<keyword evidence="1" id="KW-0460">Magnesium</keyword>
<dbReference type="GO" id="GO:0046872">
    <property type="term" value="F:metal ion binding"/>
    <property type="evidence" value="ECO:0007669"/>
    <property type="project" value="UniProtKB-UniRule"/>
</dbReference>
<dbReference type="Proteomes" id="UP000824091">
    <property type="component" value="Unassembled WGS sequence"/>
</dbReference>
<comment type="caution">
    <text evidence="3">The sequence shown here is derived from an EMBL/GenBank/DDBJ whole genome shotgun (WGS) entry which is preliminary data.</text>
</comment>
<dbReference type="GO" id="GO:0005829">
    <property type="term" value="C:cytosol"/>
    <property type="evidence" value="ECO:0007669"/>
    <property type="project" value="TreeGrafter"/>
</dbReference>
<comment type="pathway">
    <text evidence="1">Cofactor biosynthesis; molybdopterin biosynthesis.</text>
</comment>
<comment type="cofactor">
    <cofactor evidence="1">
        <name>Mg(2+)</name>
        <dbReference type="ChEBI" id="CHEBI:18420"/>
    </cofactor>
</comment>
<comment type="similarity">
    <text evidence="1">Belongs to the MoeA family.</text>
</comment>
<proteinExistence type="inferred from homology"/>
<dbReference type="AlphaFoldDB" id="A0A9D1I5M6"/>
<evidence type="ECO:0000313" key="3">
    <source>
        <dbReference type="EMBL" id="HIU28609.1"/>
    </source>
</evidence>